<dbReference type="InterPro" id="IPR032675">
    <property type="entry name" value="LRR_dom_sf"/>
</dbReference>
<dbReference type="AlphaFoldDB" id="A0A9P7XQT9"/>
<organism evidence="1 2">
    <name type="scientific">Linnemannia hyalina</name>
    <dbReference type="NCBI Taxonomy" id="64524"/>
    <lineage>
        <taxon>Eukaryota</taxon>
        <taxon>Fungi</taxon>
        <taxon>Fungi incertae sedis</taxon>
        <taxon>Mucoromycota</taxon>
        <taxon>Mortierellomycotina</taxon>
        <taxon>Mortierellomycetes</taxon>
        <taxon>Mortierellales</taxon>
        <taxon>Mortierellaceae</taxon>
        <taxon>Linnemannia</taxon>
    </lineage>
</organism>
<evidence type="ECO:0000313" key="2">
    <source>
        <dbReference type="Proteomes" id="UP000707451"/>
    </source>
</evidence>
<comment type="caution">
    <text evidence="1">The sequence shown here is derived from an EMBL/GenBank/DDBJ whole genome shotgun (WGS) entry which is preliminary data.</text>
</comment>
<dbReference type="Proteomes" id="UP000707451">
    <property type="component" value="Unassembled WGS sequence"/>
</dbReference>
<dbReference type="EMBL" id="JAHRHY010000013">
    <property type="protein sequence ID" value="KAG9064558.1"/>
    <property type="molecule type" value="Genomic_DNA"/>
</dbReference>
<keyword evidence="2" id="KW-1185">Reference proteome</keyword>
<accession>A0A9P7XQT9</accession>
<dbReference type="SUPFAM" id="SSF52047">
    <property type="entry name" value="RNI-like"/>
    <property type="match status" value="1"/>
</dbReference>
<sequence>MTTFNRQTLLPCDKVLSIQELLESILLYLDFDDPTYSRLLATVCQRWYRYKLISVKSTILSLNLVELVLICGIDTLHLTLDQHSVSVPYDQLDETFIRTQDRLTTVSIKLDASLLNVSILWTLSRLPHLAHLCLQVYGIVDMAALHAEILGCCPALQSLKLDRWKPSAPLPLFRRLKTNVQRTLAPKAQRSPTTVQEAIGRNEITPNRQTLTLSVVQPQQHQPSTLEQGTNTNIRRLDLCGLSGDIPVFIQLIMSCSQLDELCLRDGLTALDPPSWAALSSRCPTLRILRLTGLKSSLLIGNSLLLITHFPQLESLIAAMPALEYFHLEDGSISEGSLDALKDGFPKQFKPIPKERLAWIETIHGYN</sequence>
<name>A0A9P7XQT9_9FUNG</name>
<reference evidence="1" key="1">
    <citation type="submission" date="2021-06" db="EMBL/GenBank/DDBJ databases">
        <title>Genome Sequence of Mortierella hyaline Strain SCG-10, a Cold-Adapted, Nitrate-Reducing Fungus Isolated from Soil in Minnesota, USA.</title>
        <authorList>
            <person name="Aldossari N."/>
        </authorList>
    </citation>
    <scope>NUCLEOTIDE SEQUENCE</scope>
    <source>
        <strain evidence="1">SCG-10</strain>
    </source>
</reference>
<dbReference type="Gene3D" id="3.80.10.10">
    <property type="entry name" value="Ribonuclease Inhibitor"/>
    <property type="match status" value="1"/>
</dbReference>
<evidence type="ECO:0008006" key="3">
    <source>
        <dbReference type="Google" id="ProtNLM"/>
    </source>
</evidence>
<proteinExistence type="predicted"/>
<gene>
    <name evidence="1" type="ORF">KI688_002816</name>
</gene>
<evidence type="ECO:0000313" key="1">
    <source>
        <dbReference type="EMBL" id="KAG9064558.1"/>
    </source>
</evidence>
<protein>
    <recommendedName>
        <fullName evidence="3">F-box domain-containing protein</fullName>
    </recommendedName>
</protein>